<accession>A0ABP5XZ09</accession>
<dbReference type="EMBL" id="BAAASZ010000052">
    <property type="protein sequence ID" value="GAA2467200.1"/>
    <property type="molecule type" value="Genomic_DNA"/>
</dbReference>
<evidence type="ECO:0000313" key="3">
    <source>
        <dbReference type="Proteomes" id="UP001501638"/>
    </source>
</evidence>
<keyword evidence="3" id="KW-1185">Reference proteome</keyword>
<evidence type="ECO:0000313" key="2">
    <source>
        <dbReference type="EMBL" id="GAA2467200.1"/>
    </source>
</evidence>
<proteinExistence type="predicted"/>
<name>A0ABP5XZ09_9ACTN</name>
<gene>
    <name evidence="2" type="ORF">GCM10010405_59740</name>
</gene>
<dbReference type="Proteomes" id="UP001501638">
    <property type="component" value="Unassembled WGS sequence"/>
</dbReference>
<organism evidence="2 3">
    <name type="scientific">Streptomyces macrosporus</name>
    <dbReference type="NCBI Taxonomy" id="44032"/>
    <lineage>
        <taxon>Bacteria</taxon>
        <taxon>Bacillati</taxon>
        <taxon>Actinomycetota</taxon>
        <taxon>Actinomycetes</taxon>
        <taxon>Kitasatosporales</taxon>
        <taxon>Streptomycetaceae</taxon>
        <taxon>Streptomyces</taxon>
    </lineage>
</organism>
<reference evidence="3" key="1">
    <citation type="journal article" date="2019" name="Int. J. Syst. Evol. Microbiol.">
        <title>The Global Catalogue of Microorganisms (GCM) 10K type strain sequencing project: providing services to taxonomists for standard genome sequencing and annotation.</title>
        <authorList>
            <consortium name="The Broad Institute Genomics Platform"/>
            <consortium name="The Broad Institute Genome Sequencing Center for Infectious Disease"/>
            <person name="Wu L."/>
            <person name="Ma J."/>
        </authorList>
    </citation>
    <scope>NUCLEOTIDE SEQUENCE [LARGE SCALE GENOMIC DNA]</scope>
    <source>
        <strain evidence="3">JCM 6305</strain>
    </source>
</reference>
<sequence>MMALASAAASIVLLTPSSAMAAYGCGSTAPDKDSQAYGKYFATSVNIRSGPYTSCAVRGVGYTSHTVDIHCYTNVYYNGRNWTYVRDVTTGVTGWVWDGNLNTVSYSLC</sequence>
<protein>
    <recommendedName>
        <fullName evidence="4">SH3 domain-containing protein</fullName>
    </recommendedName>
</protein>
<feature type="signal peptide" evidence="1">
    <location>
        <begin position="1"/>
        <end position="21"/>
    </location>
</feature>
<evidence type="ECO:0000256" key="1">
    <source>
        <dbReference type="SAM" id="SignalP"/>
    </source>
</evidence>
<dbReference type="Gene3D" id="2.30.30.40">
    <property type="entry name" value="SH3 Domains"/>
    <property type="match status" value="1"/>
</dbReference>
<comment type="caution">
    <text evidence="2">The sequence shown here is derived from an EMBL/GenBank/DDBJ whole genome shotgun (WGS) entry which is preliminary data.</text>
</comment>
<keyword evidence="1" id="KW-0732">Signal</keyword>
<feature type="chain" id="PRO_5046184520" description="SH3 domain-containing protein" evidence="1">
    <location>
        <begin position="22"/>
        <end position="109"/>
    </location>
</feature>
<evidence type="ECO:0008006" key="4">
    <source>
        <dbReference type="Google" id="ProtNLM"/>
    </source>
</evidence>